<sequence>MTILCPKCKSKHILTKHTARKICGTIGATTATMGGVATTLSAAKIGASFGMVAGPIGSVLGGITSAVLVGLVSGVAGCSAGTALGEMVDTTILDNHECVRCGHCFSLARADETSSAEGY</sequence>
<protein>
    <submittedName>
        <fullName evidence="1">Uncharacterized protein</fullName>
    </submittedName>
</protein>
<name>A0A9X1WYW4_9GAMM</name>
<keyword evidence="2" id="KW-1185">Reference proteome</keyword>
<dbReference type="EMBL" id="JAKUML010000023">
    <property type="protein sequence ID" value="MCJ8147435.1"/>
    <property type="molecule type" value="Genomic_DNA"/>
</dbReference>
<proteinExistence type="predicted"/>
<gene>
    <name evidence="1" type="ORF">MKI79_11160</name>
</gene>
<comment type="caution">
    <text evidence="1">The sequence shown here is derived from an EMBL/GenBank/DDBJ whole genome shotgun (WGS) entry which is preliminary data.</text>
</comment>
<reference evidence="1" key="1">
    <citation type="submission" date="2022-02" db="EMBL/GenBank/DDBJ databases">
        <title>Acinetobacter A3.8 sp. nov., isolated from Sediment (Zhairuo Island).</title>
        <authorList>
            <person name="Zheng K."/>
        </authorList>
    </citation>
    <scope>NUCLEOTIDE SEQUENCE</scope>
    <source>
        <strain evidence="1">A3.8</strain>
    </source>
</reference>
<evidence type="ECO:0000313" key="2">
    <source>
        <dbReference type="Proteomes" id="UP001139701"/>
    </source>
</evidence>
<organism evidence="1 2">
    <name type="scientific">Acinetobacter sedimenti</name>
    <dbReference type="NCBI Taxonomy" id="2919922"/>
    <lineage>
        <taxon>Bacteria</taxon>
        <taxon>Pseudomonadati</taxon>
        <taxon>Pseudomonadota</taxon>
        <taxon>Gammaproteobacteria</taxon>
        <taxon>Moraxellales</taxon>
        <taxon>Moraxellaceae</taxon>
        <taxon>Acinetobacter</taxon>
    </lineage>
</organism>
<dbReference type="RefSeq" id="WP_241573628.1">
    <property type="nucleotide sequence ID" value="NZ_JAKUML010000023.1"/>
</dbReference>
<dbReference type="AlphaFoldDB" id="A0A9X1WYW4"/>
<evidence type="ECO:0000313" key="1">
    <source>
        <dbReference type="EMBL" id="MCJ8147435.1"/>
    </source>
</evidence>
<accession>A0A9X1WYW4</accession>
<dbReference type="Proteomes" id="UP001139701">
    <property type="component" value="Unassembled WGS sequence"/>
</dbReference>